<dbReference type="RefSeq" id="WP_156103652.1">
    <property type="nucleotide sequence ID" value="NZ_JGYN01000001.1"/>
</dbReference>
<accession>A0A087A5B5</accession>
<feature type="domain" description="SpaA-like prealbumin fold" evidence="10">
    <location>
        <begin position="741"/>
        <end position="835"/>
    </location>
</feature>
<dbReference type="Pfam" id="PF17802">
    <property type="entry name" value="SpaA"/>
    <property type="match status" value="2"/>
</dbReference>
<evidence type="ECO:0000256" key="4">
    <source>
        <dbReference type="ARBA" id="ARBA00022525"/>
    </source>
</evidence>
<evidence type="ECO:0000259" key="10">
    <source>
        <dbReference type="Pfam" id="PF17802"/>
    </source>
</evidence>
<comment type="caution">
    <text evidence="11">The sequence shown here is derived from an EMBL/GenBank/DDBJ whole genome shotgun (WGS) entry which is preliminary data.</text>
</comment>
<keyword evidence="9" id="KW-1133">Transmembrane helix</keyword>
<evidence type="ECO:0000256" key="5">
    <source>
        <dbReference type="ARBA" id="ARBA00022729"/>
    </source>
</evidence>
<dbReference type="EMBL" id="JGYN01000001">
    <property type="protein sequence ID" value="KFI53965.1"/>
    <property type="molecule type" value="Genomic_DNA"/>
</dbReference>
<dbReference type="GO" id="GO:0005576">
    <property type="term" value="C:extracellular region"/>
    <property type="evidence" value="ECO:0007669"/>
    <property type="project" value="UniProtKB-SubCell"/>
</dbReference>
<dbReference type="GO" id="GO:0009279">
    <property type="term" value="C:cell outer membrane"/>
    <property type="evidence" value="ECO:0007669"/>
    <property type="project" value="UniProtKB-SubCell"/>
</dbReference>
<dbReference type="Proteomes" id="UP000029108">
    <property type="component" value="Unassembled WGS sequence"/>
</dbReference>
<protein>
    <submittedName>
        <fullName evidence="11">Cna protein B-type domain protein</fullName>
    </submittedName>
</protein>
<dbReference type="SUPFAM" id="SSF51126">
    <property type="entry name" value="Pectin lyase-like"/>
    <property type="match status" value="1"/>
</dbReference>
<keyword evidence="7" id="KW-0998">Cell outer membrane</keyword>
<comment type="subcellular location">
    <subcellularLocation>
        <location evidence="1">Cell envelope</location>
    </subcellularLocation>
    <subcellularLocation>
        <location evidence="2">Cell outer membrane</location>
    </subcellularLocation>
    <subcellularLocation>
        <location evidence="3">Secreted</location>
    </subcellularLocation>
</comment>
<name>A0A087A5B5_9BIFI</name>
<evidence type="ECO:0000256" key="7">
    <source>
        <dbReference type="ARBA" id="ARBA00023237"/>
    </source>
</evidence>
<keyword evidence="6 9" id="KW-0472">Membrane</keyword>
<dbReference type="eggNOG" id="COG4932">
    <property type="taxonomic scope" value="Bacteria"/>
</dbReference>
<proteinExistence type="predicted"/>
<dbReference type="InterPro" id="IPR011050">
    <property type="entry name" value="Pectin_lyase_fold/virulence"/>
</dbReference>
<keyword evidence="5" id="KW-0732">Signal</keyword>
<dbReference type="InterPro" id="IPR013783">
    <property type="entry name" value="Ig-like_fold"/>
</dbReference>
<sequence length="1055" mass="111378">MDGNGTLAYSDGGKVVIVNGTFSMNLAKEGGVIWQTGQSSSLTILNGSFDKNAALVDGGVIHNLNGSLTIDDGSFTNNIARGDYGEISNTEKMMGRGGVAYTEGGAASVSGGTFQDNISMGVGGGALANNQSGTLTVTGGTFTDNRQSYGTFNVTDHSFTALDCSSDGPSSKHSCRRGNGRGGGAIMSQSSKSTLTIQGKVTFTGNFTREWAFNNGGGAVYAKGILWVKNSMNGDRPTFEHNWAGVLETQYDSQNRTPVGGAGGAIFLQDGNSTGYLMGGEFHYNSSGYLGGAVYTEQHSTTYIAKAAATANIAGHFGGGFWLCPSGTGVASKGGNIALYDNKTNPLIDANADNTNLENLRLHYATYGADLTNQAGADFAIMNPYSKDNEVTDNSFQLMDTWFTDRTSSAVTWAWDNVPIMQASGFGDSWQGGSPDSPEAIIATPKTVSLTQPNGSEVSFADHLYTLQLSYPYHRTDGKEDTAKPNGKYQSGLQYATGVALKATVTGDDAAQKQKKAGAWSAASVRFSDNQARLSGGAFGTNGDVMFSTPYTVSWSKVANNAAGQPDESKPLAGSQWKITSTPLTADKTVTNSVGKSVMLKQGTVGGPYSAAYWPMFCDTGDEASYNAGKCWQKNDDGSVSAIVTDNEANSHTAQGDTYTYTGAFDNNPSAGGFDLNNLADGVYTMTEIKAPVGYAPETNADGTAKTYTFTIAQAQARWNDAAGNPGSTDLTVGNTVMPGVAWDKQDADGKTDIAGTQWTITKLDGEDVGNAWTIDDCKSEAACSYDDGTTVQDYDSHVGGFRVNNLPAGTYSLKEANTPDGYWHSLAEYRFTITPGSSGAVYPTTKAGKATNGIITNQKPTVSWSKVAVDDQTNLLSGTEWEISGGPTGQPTAKVVDCVSTDDATNACSKNTTNTVNDKDEVTEYRDLANASGVIRISGLPRPAEGQTYTFTLKETKAPSGYVLANIAYTFTIGYDENMDVHIDIQTGDDSKLAVIHPNNTGNLIPNVRMVAALPFTGGWDDRDWLWFGGAFVAAAALVLALSNEYRRRRAVIV</sequence>
<organism evidence="11 12">
    <name type="scientific">Bifidobacterium biavatii DSM 23969</name>
    <dbReference type="NCBI Taxonomy" id="1437608"/>
    <lineage>
        <taxon>Bacteria</taxon>
        <taxon>Bacillati</taxon>
        <taxon>Actinomycetota</taxon>
        <taxon>Actinomycetes</taxon>
        <taxon>Bifidobacteriales</taxon>
        <taxon>Bifidobacteriaceae</taxon>
        <taxon>Bifidobacterium</taxon>
    </lineage>
</organism>
<evidence type="ECO:0000256" key="8">
    <source>
        <dbReference type="SAM" id="MobiDB-lite"/>
    </source>
</evidence>
<evidence type="ECO:0000256" key="6">
    <source>
        <dbReference type="ARBA" id="ARBA00023136"/>
    </source>
</evidence>
<dbReference type="GO" id="GO:0005975">
    <property type="term" value="P:carbohydrate metabolic process"/>
    <property type="evidence" value="ECO:0007669"/>
    <property type="project" value="UniProtKB-ARBA"/>
</dbReference>
<evidence type="ECO:0000313" key="12">
    <source>
        <dbReference type="Proteomes" id="UP000029108"/>
    </source>
</evidence>
<keyword evidence="4" id="KW-0964">Secreted</keyword>
<feature type="transmembrane region" description="Helical" evidence="9">
    <location>
        <begin position="1026"/>
        <end position="1044"/>
    </location>
</feature>
<gene>
    <name evidence="11" type="ORF">BBIA_1316</name>
</gene>
<evidence type="ECO:0000256" key="9">
    <source>
        <dbReference type="SAM" id="Phobius"/>
    </source>
</evidence>
<dbReference type="Gene3D" id="2.60.40.10">
    <property type="entry name" value="Immunoglobulins"/>
    <property type="match status" value="3"/>
</dbReference>
<dbReference type="AlphaFoldDB" id="A0A087A5B5"/>
<dbReference type="InterPro" id="IPR003368">
    <property type="entry name" value="POMP_repeat"/>
</dbReference>
<dbReference type="InterPro" id="IPR041033">
    <property type="entry name" value="SpaA_PFL_dom_1"/>
</dbReference>
<dbReference type="Pfam" id="PF02415">
    <property type="entry name" value="Chlam_PMP"/>
    <property type="match status" value="1"/>
</dbReference>
<keyword evidence="12" id="KW-1185">Reference proteome</keyword>
<evidence type="ECO:0000256" key="3">
    <source>
        <dbReference type="ARBA" id="ARBA00004613"/>
    </source>
</evidence>
<feature type="domain" description="SpaA-like prealbumin fold" evidence="10">
    <location>
        <begin position="864"/>
        <end position="983"/>
    </location>
</feature>
<evidence type="ECO:0000256" key="2">
    <source>
        <dbReference type="ARBA" id="ARBA00004442"/>
    </source>
</evidence>
<evidence type="ECO:0000313" key="11">
    <source>
        <dbReference type="EMBL" id="KFI53965.1"/>
    </source>
</evidence>
<reference evidence="11 12" key="1">
    <citation type="submission" date="2014-03" db="EMBL/GenBank/DDBJ databases">
        <title>Genomics of Bifidobacteria.</title>
        <authorList>
            <person name="Ventura M."/>
            <person name="Milani C."/>
            <person name="Lugli G.A."/>
        </authorList>
    </citation>
    <scope>NUCLEOTIDE SEQUENCE [LARGE SCALE GENOMIC DNA]</scope>
    <source>
        <strain evidence="11 12">DSM 23969</strain>
    </source>
</reference>
<feature type="region of interest" description="Disordered" evidence="8">
    <location>
        <begin position="165"/>
        <end position="189"/>
    </location>
</feature>
<evidence type="ECO:0000256" key="1">
    <source>
        <dbReference type="ARBA" id="ARBA00004196"/>
    </source>
</evidence>
<keyword evidence="9" id="KW-0812">Transmembrane</keyword>